<dbReference type="InterPro" id="IPR021398">
    <property type="entry name" value="DUF3037"/>
</dbReference>
<dbReference type="AlphaFoldDB" id="A0A0J5KNJ8"/>
<organism evidence="1 2">
    <name type="scientific">Pluralibacter gergoviae</name>
    <name type="common">Enterobacter gergoviae</name>
    <dbReference type="NCBI Taxonomy" id="61647"/>
    <lineage>
        <taxon>Bacteria</taxon>
        <taxon>Pseudomonadati</taxon>
        <taxon>Pseudomonadota</taxon>
        <taxon>Gammaproteobacteria</taxon>
        <taxon>Enterobacterales</taxon>
        <taxon>Enterobacteriaceae</taxon>
        <taxon>Pluralibacter</taxon>
    </lineage>
</organism>
<evidence type="ECO:0008006" key="3">
    <source>
        <dbReference type="Google" id="ProtNLM"/>
    </source>
</evidence>
<dbReference type="EMBL" id="LDZF01000048">
    <property type="protein sequence ID" value="KMK08150.1"/>
    <property type="molecule type" value="Genomic_DNA"/>
</dbReference>
<dbReference type="RefSeq" id="WP_048281093.1">
    <property type="nucleotide sequence ID" value="NZ_LDZF01000048.1"/>
</dbReference>
<dbReference type="Pfam" id="PF11236">
    <property type="entry name" value="DUF3037"/>
    <property type="match status" value="1"/>
</dbReference>
<accession>A0A0J5KNJ8</accession>
<keyword evidence="2" id="KW-1185">Reference proteome</keyword>
<dbReference type="PATRIC" id="fig|61647.15.peg.4163"/>
<evidence type="ECO:0000313" key="2">
    <source>
        <dbReference type="Proteomes" id="UP000036196"/>
    </source>
</evidence>
<proteinExistence type="predicted"/>
<sequence>MTTPCLYSIVRYAPYAESEEFANIGVVMCAPKENFFNFQITKRNDSRVRGFFHDDGIFPVAKDTIQRELQFAKSQASQIIGHQQLAQFFRYFTSKKESIFQFSSTRVVLSANPNEELENIYNRYVNHSDYTKERREDVLAREIKRSIDRIDGLKNAFKPESIDGFYAKFTMPLVAKKQNLIQCAIKPLAFTQSEPGKMMEHSDTWVMRITRAAEENLLATEDILFTLEVPDSPSAGQRKVIDTIKRTMDAKKINHTSADNLRDTIDFAKKILIHS</sequence>
<dbReference type="Proteomes" id="UP000036196">
    <property type="component" value="Unassembled WGS sequence"/>
</dbReference>
<gene>
    <name evidence="1" type="ORF">ABW06_24725</name>
</gene>
<protein>
    <recommendedName>
        <fullName evidence="3">DUF3037 domain-containing protein</fullName>
    </recommendedName>
</protein>
<reference evidence="1 2" key="1">
    <citation type="submission" date="2015-05" db="EMBL/GenBank/DDBJ databases">
        <title>Genome sequences of Pluralibacter gergoviae.</title>
        <authorList>
            <person name="Greninger A.L."/>
            <person name="Miller S."/>
        </authorList>
    </citation>
    <scope>NUCLEOTIDE SEQUENCE [LARGE SCALE GENOMIC DNA]</scope>
    <source>
        <strain evidence="1 2">JS81F13</strain>
    </source>
</reference>
<comment type="caution">
    <text evidence="1">The sequence shown here is derived from an EMBL/GenBank/DDBJ whole genome shotgun (WGS) entry which is preliminary data.</text>
</comment>
<name>A0A0J5KNJ8_PLUGE</name>
<evidence type="ECO:0000313" key="1">
    <source>
        <dbReference type="EMBL" id="KMK08150.1"/>
    </source>
</evidence>